<organism evidence="3 4">
    <name type="scientific">Callosobruchus maculatus</name>
    <name type="common">Southern cowpea weevil</name>
    <name type="synonym">Pulse bruchid</name>
    <dbReference type="NCBI Taxonomy" id="64391"/>
    <lineage>
        <taxon>Eukaryota</taxon>
        <taxon>Metazoa</taxon>
        <taxon>Ecdysozoa</taxon>
        <taxon>Arthropoda</taxon>
        <taxon>Hexapoda</taxon>
        <taxon>Insecta</taxon>
        <taxon>Pterygota</taxon>
        <taxon>Neoptera</taxon>
        <taxon>Endopterygota</taxon>
        <taxon>Coleoptera</taxon>
        <taxon>Polyphaga</taxon>
        <taxon>Cucujiformia</taxon>
        <taxon>Chrysomeloidea</taxon>
        <taxon>Chrysomelidae</taxon>
        <taxon>Bruchinae</taxon>
        <taxon>Bruchini</taxon>
        <taxon>Callosobruchus</taxon>
    </lineage>
</organism>
<keyword evidence="1" id="KW-0472">Membrane</keyword>
<keyword evidence="4" id="KW-1185">Reference proteome</keyword>
<accession>A0A653BM46</accession>
<evidence type="ECO:0000313" key="3">
    <source>
        <dbReference type="EMBL" id="VEN36066.1"/>
    </source>
</evidence>
<dbReference type="EMBL" id="CAACVG010002116">
    <property type="protein sequence ID" value="VEN36066.1"/>
    <property type="molecule type" value="Genomic_DNA"/>
</dbReference>
<dbReference type="InterPro" id="IPR018490">
    <property type="entry name" value="cNMP-bd_dom_sf"/>
</dbReference>
<feature type="transmembrane region" description="Helical" evidence="1">
    <location>
        <begin position="24"/>
        <end position="44"/>
    </location>
</feature>
<evidence type="ECO:0000313" key="4">
    <source>
        <dbReference type="Proteomes" id="UP000410492"/>
    </source>
</evidence>
<dbReference type="Proteomes" id="UP000410492">
    <property type="component" value="Unassembled WGS sequence"/>
</dbReference>
<dbReference type="PANTHER" id="PTHR47823">
    <property type="entry name" value="ION_TRANS DOMAIN-CONTAINING PROTEIN"/>
    <property type="match status" value="1"/>
</dbReference>
<dbReference type="Gene3D" id="2.60.120.10">
    <property type="entry name" value="Jelly Rolls"/>
    <property type="match status" value="1"/>
</dbReference>
<dbReference type="SUPFAM" id="SSF51206">
    <property type="entry name" value="cAMP-binding domain-like"/>
    <property type="match status" value="1"/>
</dbReference>
<reference evidence="3 4" key="1">
    <citation type="submission" date="2019-01" db="EMBL/GenBank/DDBJ databases">
        <authorList>
            <person name="Sayadi A."/>
        </authorList>
    </citation>
    <scope>NUCLEOTIDE SEQUENCE [LARGE SCALE GENOMIC DNA]</scope>
</reference>
<dbReference type="PROSITE" id="PS50042">
    <property type="entry name" value="CNMP_BINDING_3"/>
    <property type="match status" value="1"/>
</dbReference>
<dbReference type="OrthoDB" id="415460at2759"/>
<feature type="non-terminal residue" evidence="3">
    <location>
        <position position="214"/>
    </location>
</feature>
<keyword evidence="1" id="KW-0812">Transmembrane</keyword>
<dbReference type="CDD" id="cd00038">
    <property type="entry name" value="CAP_ED"/>
    <property type="match status" value="1"/>
</dbReference>
<protein>
    <recommendedName>
        <fullName evidence="2">Cyclic nucleotide-binding domain-containing protein</fullName>
    </recommendedName>
</protein>
<sequence length="214" mass="24683">MIYYVTISFFRTSNCMIFPKTDDVVVLITFLTVCALLLKSYFLAEIISHAFMTYVTKGWIQMNSKLKRLNEMYSITRPSSERIKQYMTLDSYYCMTNSEKFLDETCPKHLKQLLHSSKIGDSLCQIPLFQSVDSYFLTLVIKCSKIIRIPKTEIIYYYGDVTRHFFVLLSGCCEVYNSEDNFEKIVSSVCDLGTLEAIFGIPKKHTVIAASDCD</sequence>
<dbReference type="PANTHER" id="PTHR47823:SF9">
    <property type="entry name" value="CHROMOSOME UNDETERMINED SCAFFOLD_10, WHOLE GENOME SHOTGUN SEQUENCE"/>
    <property type="match status" value="1"/>
</dbReference>
<dbReference type="InterPro" id="IPR014710">
    <property type="entry name" value="RmlC-like_jellyroll"/>
</dbReference>
<name>A0A653BM46_CALMS</name>
<keyword evidence="1" id="KW-1133">Transmembrane helix</keyword>
<gene>
    <name evidence="3" type="ORF">CALMAC_LOCUS1787</name>
</gene>
<evidence type="ECO:0000259" key="2">
    <source>
        <dbReference type="PROSITE" id="PS50042"/>
    </source>
</evidence>
<evidence type="ECO:0000256" key="1">
    <source>
        <dbReference type="SAM" id="Phobius"/>
    </source>
</evidence>
<proteinExistence type="predicted"/>
<dbReference type="InterPro" id="IPR000595">
    <property type="entry name" value="cNMP-bd_dom"/>
</dbReference>
<dbReference type="AlphaFoldDB" id="A0A653BM46"/>
<feature type="domain" description="Cyclic nucleotide-binding" evidence="2">
    <location>
        <begin position="128"/>
        <end position="214"/>
    </location>
</feature>